<name>E6PP42_9ZZZZ</name>
<sequence>MARHDQISGQWIIQGHGFRNVICPLYYDRRLLDLFQHRQIWPEPFRMRDLTSNSPSP</sequence>
<reference evidence="1" key="1">
    <citation type="submission" date="2009-10" db="EMBL/GenBank/DDBJ databases">
        <title>Diversity of trophic interactions inside an arsenic-rich microbial ecosystem.</title>
        <authorList>
            <person name="Bertin P.N."/>
            <person name="Heinrich-Salmeron A."/>
            <person name="Pelletier E."/>
            <person name="Goulhen-Chollet F."/>
            <person name="Arsene-Ploetze F."/>
            <person name="Gallien S."/>
            <person name="Calteau A."/>
            <person name="Vallenet D."/>
            <person name="Casiot C."/>
            <person name="Chane-Woon-Ming B."/>
            <person name="Giloteaux L."/>
            <person name="Barakat M."/>
            <person name="Bonnefoy V."/>
            <person name="Bruneel O."/>
            <person name="Chandler M."/>
            <person name="Cleiss J."/>
            <person name="Duran R."/>
            <person name="Elbaz-Poulichet F."/>
            <person name="Fonknechten N."/>
            <person name="Lauga B."/>
            <person name="Mornico D."/>
            <person name="Ortet P."/>
            <person name="Schaeffer C."/>
            <person name="Siguier P."/>
            <person name="Alexander Thil Smith A."/>
            <person name="Van Dorsselaer A."/>
            <person name="Weissenbach J."/>
            <person name="Medigue C."/>
            <person name="Le Paslier D."/>
        </authorList>
    </citation>
    <scope>NUCLEOTIDE SEQUENCE</scope>
</reference>
<organism evidence="1">
    <name type="scientific">mine drainage metagenome</name>
    <dbReference type="NCBI Taxonomy" id="410659"/>
    <lineage>
        <taxon>unclassified sequences</taxon>
        <taxon>metagenomes</taxon>
        <taxon>ecological metagenomes</taxon>
    </lineage>
</organism>
<comment type="caution">
    <text evidence="1">The sequence shown here is derived from an EMBL/GenBank/DDBJ whole genome shotgun (WGS) entry which is preliminary data.</text>
</comment>
<protein>
    <submittedName>
        <fullName evidence="1">Uncharacterized protein</fullName>
    </submittedName>
</protein>
<accession>E6PP42</accession>
<proteinExistence type="predicted"/>
<evidence type="ECO:0000313" key="1">
    <source>
        <dbReference type="EMBL" id="CBH96694.1"/>
    </source>
</evidence>
<dbReference type="EMBL" id="CABM01000030">
    <property type="protein sequence ID" value="CBH96694.1"/>
    <property type="molecule type" value="Genomic_DNA"/>
</dbReference>
<gene>
    <name evidence="1" type="ORF">CARN2_2409</name>
</gene>
<dbReference type="AlphaFoldDB" id="E6PP42"/>